<evidence type="ECO:0000259" key="1">
    <source>
        <dbReference type="SMART" id="SM00635"/>
    </source>
</evidence>
<gene>
    <name evidence="2" type="ORF">BAOM_4688</name>
</gene>
<evidence type="ECO:0000313" key="2">
    <source>
        <dbReference type="EMBL" id="AZV45266.1"/>
    </source>
</evidence>
<feature type="domain" description="BIG2" evidence="1">
    <location>
        <begin position="295"/>
        <end position="386"/>
    </location>
</feature>
<reference evidence="2 3" key="1">
    <citation type="submission" date="2018-01" db="EMBL/GenBank/DDBJ databases">
        <title>Bacillus asahii Genome sequencing and assembly.</title>
        <authorList>
            <person name="Jiang H."/>
            <person name="Feng Y."/>
            <person name="Zhao F."/>
            <person name="Lin X."/>
        </authorList>
    </citation>
    <scope>NUCLEOTIDE SEQUENCE [LARGE SCALE GENOMIC DNA]</scope>
    <source>
        <strain evidence="2 3">OM18</strain>
    </source>
</reference>
<feature type="domain" description="BIG2" evidence="1">
    <location>
        <begin position="840"/>
        <end position="925"/>
    </location>
</feature>
<dbReference type="InterPro" id="IPR003343">
    <property type="entry name" value="Big_2"/>
</dbReference>
<feature type="domain" description="BIG2" evidence="1">
    <location>
        <begin position="568"/>
        <end position="652"/>
    </location>
</feature>
<evidence type="ECO:0000313" key="3">
    <source>
        <dbReference type="Proteomes" id="UP000283095"/>
    </source>
</evidence>
<feature type="domain" description="BIG2" evidence="1">
    <location>
        <begin position="388"/>
        <end position="472"/>
    </location>
</feature>
<name>A0A3Q9RR10_9BACI</name>
<dbReference type="EMBL" id="CP026095">
    <property type="protein sequence ID" value="AZV45266.1"/>
    <property type="molecule type" value="Genomic_DNA"/>
</dbReference>
<dbReference type="SUPFAM" id="SSF49373">
    <property type="entry name" value="Invasin/intimin cell-adhesion fragments"/>
    <property type="match status" value="3"/>
</dbReference>
<dbReference type="SMART" id="SM00635">
    <property type="entry name" value="BID_2"/>
    <property type="match status" value="10"/>
</dbReference>
<accession>A0A3Q9RR10</accession>
<dbReference type="InterPro" id="IPR008964">
    <property type="entry name" value="Invasin/intimin_cell_adhesion"/>
</dbReference>
<dbReference type="Proteomes" id="UP000283095">
    <property type="component" value="Chromosome"/>
</dbReference>
<feature type="domain" description="BIG2" evidence="1">
    <location>
        <begin position="930"/>
        <end position="1014"/>
    </location>
</feature>
<dbReference type="Gene3D" id="2.60.40.1080">
    <property type="match status" value="10"/>
</dbReference>
<feature type="domain" description="BIG2" evidence="1">
    <location>
        <begin position="749"/>
        <end position="834"/>
    </location>
</feature>
<feature type="domain" description="BIG2" evidence="1">
    <location>
        <begin position="1020"/>
        <end position="1104"/>
    </location>
</feature>
<protein>
    <recommendedName>
        <fullName evidence="1">BIG2 domain-containing protein</fullName>
    </recommendedName>
</protein>
<dbReference type="KEGG" id="pasa:BAOM_4688"/>
<dbReference type="AlphaFoldDB" id="A0A3Q9RR10"/>
<feature type="domain" description="BIG2" evidence="1">
    <location>
        <begin position="1110"/>
        <end position="1194"/>
    </location>
</feature>
<feature type="domain" description="BIG2" evidence="1">
    <location>
        <begin position="658"/>
        <end position="743"/>
    </location>
</feature>
<feature type="domain" description="BIG2" evidence="1">
    <location>
        <begin position="478"/>
        <end position="562"/>
    </location>
</feature>
<sequence length="1196" mass="123346">MGIDAEDGGVGGHGPISVYQNIVNSILAKVTNGGSGIFVFGANSYYVTSFWNAIATGTGQSVTFVNEANIETQSFAGYAMLAVSSDAYNTSGGLTQAQHDKLVKRQNDIASFINNGGGLLGFASDFTNPYAYLGAVGNISANINLSYSDVSPNIEGQAIGVTNDLDICCWHDEYTSYPDFLKVLATFPSGKAAVIGGLDVSVPSKLVVTPSNVSIAQGQHIPLKVTLDDGTIQKDVTAVSTGTIYSSNSPNVVVDDQGFISLLPEAQIGDTALITITHNGYTTTVDVSVDPPVEVVELVELSTSNDVLLGPGEKQQLNVNAVYSDGSKKDVTYAVEGTTYGSSVPESIFVSPNGMISISDTAPFGETGTITIKNQDKTKNVQVKITDPPTKLTVTPVTLDLMGGQTAQLKVIADFPDGTKKDVTKSSVYTSGNTSLAIVNNSGLVTIPKTTVDGTVTIRSTYAGLLSETVINVTPFREITDVQITPATLTIEQGKSQTVKVIASYSDGTTEDVTSKISFTSSNNGLATIDHHGVITVPQNAAGGTVEITGTYSGKTVKSVVTVPSKPILTSLIFTPDAVTLKPNETQQLKVSAEYSDGVIQDVTSQVVYESSNENLATVNSAGLISVNSNATGGTVYIRGSYGGKGGAATITIPSPPVLEGLTFTADKTTVKQGETTQVKVVANYSDGTTEDVTTKANLNSSNINQATVDPAKGIATITDQATGGTVYIRGSYGGKGGAVTLTIPKPPSVESLTFTPDKLTLKQGENAQIQVTATYSDGSTEDVTAKAGLNSSNTSQAAVDPATGEIKVLDSATGGTVYIRGSYGGKGGVMTLSVPARPSVVSLNFTPATKTVKPGDTVQMQVTANYSDGTTKDVTNQALLKSSNTSLATVDPSTGLVKIPTSASNGNVNIQGSYDGKGGAATITVSKPYIIGIAFTPNKVTLKGGDTLAMEVMATYSDGSTKDVTAQTAFSSSNTSLATVGASGVVTIANPTKGGTVYIRGTFSGKGAASTVTVMGPPSVTNLKFTPSTTTLKGGEILKMNVVAEYSDSTTEDVTAKVTYSSSNNNMAVVDNTGLVTVPTNAAPGTVYIRGSYNGKGGATTITILPKPSLVNLTFNPVSLSLDKGDTYRIKVTAEYSDGTSEDVTDFTTFSSSNINAAIVDNNGLITVPVNSSGGTVYIRGTYNGKGGATTVTIK</sequence>
<dbReference type="Pfam" id="PF02368">
    <property type="entry name" value="Big_2"/>
    <property type="match status" value="5"/>
</dbReference>
<proteinExistence type="predicted"/>
<organism evidence="2 3">
    <name type="scientific">Peribacillus asahii</name>
    <dbReference type="NCBI Taxonomy" id="228899"/>
    <lineage>
        <taxon>Bacteria</taxon>
        <taxon>Bacillati</taxon>
        <taxon>Bacillota</taxon>
        <taxon>Bacilli</taxon>
        <taxon>Bacillales</taxon>
        <taxon>Bacillaceae</taxon>
        <taxon>Peribacillus</taxon>
    </lineage>
</organism>